<dbReference type="RefSeq" id="WP_142742650.1">
    <property type="nucleotide sequence ID" value="NZ_CP038228.1"/>
</dbReference>
<dbReference type="SMART" id="SM00849">
    <property type="entry name" value="Lactamase_B"/>
    <property type="match status" value="1"/>
</dbReference>
<proteinExistence type="predicted"/>
<accession>A0A514EFC5</accession>
<dbReference type="Proteomes" id="UP000319349">
    <property type="component" value="Chromosome"/>
</dbReference>
<organism evidence="3 4">
    <name type="scientific">Xanthomonas cerealis pv. cerealis</name>
    <dbReference type="NCBI Taxonomy" id="152263"/>
    <lineage>
        <taxon>Bacteria</taxon>
        <taxon>Pseudomonadati</taxon>
        <taxon>Pseudomonadota</taxon>
        <taxon>Gammaproteobacteria</taxon>
        <taxon>Lysobacterales</taxon>
        <taxon>Lysobacteraceae</taxon>
        <taxon>Xanthomonas</taxon>
        <taxon>Xanthomonas translucens group</taxon>
        <taxon>Xanthomonas cerealis</taxon>
    </lineage>
</organism>
<dbReference type="PANTHER" id="PTHR42951">
    <property type="entry name" value="METALLO-BETA-LACTAMASE DOMAIN-CONTAINING"/>
    <property type="match status" value="1"/>
</dbReference>
<evidence type="ECO:0000313" key="4">
    <source>
        <dbReference type="Proteomes" id="UP000319349"/>
    </source>
</evidence>
<dbReference type="InterPro" id="IPR001279">
    <property type="entry name" value="Metallo-B-lactamas"/>
</dbReference>
<dbReference type="Pfam" id="PF00753">
    <property type="entry name" value="Lactamase_B"/>
    <property type="match status" value="1"/>
</dbReference>
<feature type="chain" id="PRO_5022200418" evidence="1">
    <location>
        <begin position="28"/>
        <end position="313"/>
    </location>
</feature>
<gene>
    <name evidence="3" type="ORF">E4A48_14350</name>
</gene>
<evidence type="ECO:0000313" key="3">
    <source>
        <dbReference type="EMBL" id="QDI04715.1"/>
    </source>
</evidence>
<dbReference type="EMBL" id="CP038228">
    <property type="protein sequence ID" value="QDI04715.1"/>
    <property type="molecule type" value="Genomic_DNA"/>
</dbReference>
<name>A0A514EFC5_9XANT</name>
<evidence type="ECO:0000259" key="2">
    <source>
        <dbReference type="SMART" id="SM00849"/>
    </source>
</evidence>
<dbReference type="Gene3D" id="3.60.15.10">
    <property type="entry name" value="Ribonuclease Z/Hydroxyacylglutathione hydrolase-like"/>
    <property type="match status" value="1"/>
</dbReference>
<dbReference type="CDD" id="cd07739">
    <property type="entry name" value="metallo-hydrolase-like_MBL-fold"/>
    <property type="match status" value="1"/>
</dbReference>
<sequence>MSSLSLSRPSAALILALGITGAAAAHAATAAHPAAASTTAAQPTAAPLQVQVYHPDANAIFGVASVLVSGAKDAVLIDAQFSAADARALVAQIRASGKRLTTIYVSHSDPDYYFGLDVLTQAFPQAKVLASPATVAHIRQTQAQKLQVWAPKLGADAPQRIVLPQPLHGDRLLLEGRELRIVGLNGATPDRTFVWIPSIKTALGGIPVVAGEHVWMADTQTPASHAQWLATLQRIQALQPQRVIPGHFAPGAAQDLAAVRFTADYIRAFDEETAKAKDAAALVAAMRQRYPQLGGVDSLQLSAKVAKGEMRWP</sequence>
<feature type="domain" description="Metallo-beta-lactamase" evidence="2">
    <location>
        <begin position="62"/>
        <end position="247"/>
    </location>
</feature>
<feature type="signal peptide" evidence="1">
    <location>
        <begin position="1"/>
        <end position="27"/>
    </location>
</feature>
<dbReference type="PANTHER" id="PTHR42951:SF14">
    <property type="entry name" value="METALLO-BETA-LACTAMASE SUPERFAMILY PROTEIN"/>
    <property type="match status" value="1"/>
</dbReference>
<reference evidence="3 4" key="1">
    <citation type="submission" date="2019-03" db="EMBL/GenBank/DDBJ databases">
        <title>Tal1 in Xanthomonas translucens pv. cerealis Contributes to Virulence in Bacterial Leaf Streak of Wheat.</title>
        <authorList>
            <person name="Shah S.M.A."/>
            <person name="Haq F."/>
            <person name="Ma W."/>
            <person name="Xu X."/>
            <person name="Wang S."/>
            <person name="Xu Z."/>
            <person name="Zou L."/>
            <person name="Zhu B."/>
            <person name="Chen G."/>
        </authorList>
    </citation>
    <scope>NUCLEOTIDE SEQUENCE [LARGE SCALE GENOMIC DNA]</scope>
    <source>
        <strain evidence="3 4">01</strain>
    </source>
</reference>
<dbReference type="GO" id="GO:0016787">
    <property type="term" value="F:hydrolase activity"/>
    <property type="evidence" value="ECO:0007669"/>
    <property type="project" value="UniProtKB-KW"/>
</dbReference>
<dbReference type="SUPFAM" id="SSF56281">
    <property type="entry name" value="Metallo-hydrolase/oxidoreductase"/>
    <property type="match status" value="1"/>
</dbReference>
<evidence type="ECO:0000256" key="1">
    <source>
        <dbReference type="SAM" id="SignalP"/>
    </source>
</evidence>
<dbReference type="InterPro" id="IPR050855">
    <property type="entry name" value="NDM-1-like"/>
</dbReference>
<dbReference type="InterPro" id="IPR036866">
    <property type="entry name" value="RibonucZ/Hydroxyglut_hydro"/>
</dbReference>
<protein>
    <submittedName>
        <fullName evidence="3">MBL fold metallo-hydrolase</fullName>
    </submittedName>
</protein>
<keyword evidence="3" id="KW-0378">Hydrolase</keyword>
<keyword evidence="4" id="KW-1185">Reference proteome</keyword>
<keyword evidence="1" id="KW-0732">Signal</keyword>
<dbReference type="AlphaFoldDB" id="A0A514EFC5"/>